<dbReference type="KEGG" id="mros:EHO51_00270"/>
<reference evidence="1 2" key="1">
    <citation type="submission" date="2018-11" db="EMBL/GenBank/DDBJ databases">
        <title>Genome squencing of methanotrophic bacteria isolated from alkaline groundwater in Korea.</title>
        <authorList>
            <person name="Nguyen L.N."/>
        </authorList>
    </citation>
    <scope>NUCLEOTIDE SEQUENCE [LARGE SCALE GENOMIC DNA]</scope>
    <source>
        <strain evidence="1 2">GW6</strain>
    </source>
</reference>
<protein>
    <submittedName>
        <fullName evidence="1">Uncharacterized protein</fullName>
    </submittedName>
</protein>
<accession>A0A3G8M312</accession>
<evidence type="ECO:0000313" key="2">
    <source>
        <dbReference type="Proteomes" id="UP000273982"/>
    </source>
</evidence>
<dbReference type="AlphaFoldDB" id="A0A3G8M312"/>
<dbReference type="EMBL" id="CP034086">
    <property type="protein sequence ID" value="AZG75308.1"/>
    <property type="molecule type" value="Genomic_DNA"/>
</dbReference>
<sequence>MLMGRGGFQALLARALMLATAEVSWLATVRVVADGELEGLTVATTTVDPADFVEGEAVLLAQLFGLLVAFIGPALTLRLINQLWPQLEFDDADFSVTANNEDVE</sequence>
<dbReference type="Proteomes" id="UP000273982">
    <property type="component" value="Chromosome"/>
</dbReference>
<proteinExistence type="predicted"/>
<evidence type="ECO:0000313" key="1">
    <source>
        <dbReference type="EMBL" id="AZG75308.1"/>
    </source>
</evidence>
<name>A0A3G8M312_9HYPH</name>
<gene>
    <name evidence="1" type="ORF">EHO51_00270</name>
</gene>
<organism evidence="1 2">
    <name type="scientific">Methylocystis rosea</name>
    <dbReference type="NCBI Taxonomy" id="173366"/>
    <lineage>
        <taxon>Bacteria</taxon>
        <taxon>Pseudomonadati</taxon>
        <taxon>Pseudomonadota</taxon>
        <taxon>Alphaproteobacteria</taxon>
        <taxon>Hyphomicrobiales</taxon>
        <taxon>Methylocystaceae</taxon>
        <taxon>Methylocystis</taxon>
    </lineage>
</organism>
<dbReference type="RefSeq" id="WP_124737210.1">
    <property type="nucleotide sequence ID" value="NZ_CP034086.1"/>
</dbReference>